<keyword evidence="5 8" id="KW-1133">Transmembrane helix</keyword>
<keyword evidence="4 7" id="KW-0812">Transmembrane</keyword>
<evidence type="ECO:0000256" key="8">
    <source>
        <dbReference type="SAM" id="Phobius"/>
    </source>
</evidence>
<dbReference type="GO" id="GO:0005886">
    <property type="term" value="C:plasma membrane"/>
    <property type="evidence" value="ECO:0007669"/>
    <property type="project" value="TreeGrafter"/>
</dbReference>
<dbReference type="AlphaFoldDB" id="A0A8J3IR29"/>
<dbReference type="PANTHER" id="PTHR43829:SF9">
    <property type="entry name" value="AQUAPORIN-9"/>
    <property type="match status" value="1"/>
</dbReference>
<dbReference type="InterPro" id="IPR050363">
    <property type="entry name" value="MIP/Aquaporin"/>
</dbReference>
<comment type="caution">
    <text evidence="9">The sequence shown here is derived from an EMBL/GenBank/DDBJ whole genome shotgun (WGS) entry which is preliminary data.</text>
</comment>
<dbReference type="PANTHER" id="PTHR43829">
    <property type="entry name" value="AQUAPORIN OR AQUAGLYCEROPORIN RELATED"/>
    <property type="match status" value="1"/>
</dbReference>
<dbReference type="InterPro" id="IPR022357">
    <property type="entry name" value="MIP_CS"/>
</dbReference>
<evidence type="ECO:0000256" key="6">
    <source>
        <dbReference type="ARBA" id="ARBA00023136"/>
    </source>
</evidence>
<dbReference type="InterPro" id="IPR023271">
    <property type="entry name" value="Aquaporin-like"/>
</dbReference>
<keyword evidence="3 7" id="KW-0813">Transport</keyword>
<evidence type="ECO:0000256" key="2">
    <source>
        <dbReference type="ARBA" id="ARBA00006175"/>
    </source>
</evidence>
<name>A0A8J3IR29_9CHLR</name>
<dbReference type="Pfam" id="PF00230">
    <property type="entry name" value="MIP"/>
    <property type="match status" value="1"/>
</dbReference>
<feature type="transmembrane region" description="Helical" evidence="8">
    <location>
        <begin position="189"/>
        <end position="210"/>
    </location>
</feature>
<dbReference type="SUPFAM" id="SSF81338">
    <property type="entry name" value="Aquaporin-like"/>
    <property type="match status" value="1"/>
</dbReference>
<evidence type="ECO:0000313" key="10">
    <source>
        <dbReference type="Proteomes" id="UP000597444"/>
    </source>
</evidence>
<dbReference type="Gene3D" id="1.20.1080.10">
    <property type="entry name" value="Glycerol uptake facilitator protein"/>
    <property type="match status" value="1"/>
</dbReference>
<dbReference type="PROSITE" id="PS00221">
    <property type="entry name" value="MIP"/>
    <property type="match status" value="1"/>
</dbReference>
<dbReference type="GO" id="GO:0015254">
    <property type="term" value="F:glycerol channel activity"/>
    <property type="evidence" value="ECO:0007669"/>
    <property type="project" value="TreeGrafter"/>
</dbReference>
<evidence type="ECO:0000256" key="7">
    <source>
        <dbReference type="RuleBase" id="RU000477"/>
    </source>
</evidence>
<evidence type="ECO:0000256" key="3">
    <source>
        <dbReference type="ARBA" id="ARBA00022448"/>
    </source>
</evidence>
<dbReference type="CDD" id="cd00333">
    <property type="entry name" value="MIP"/>
    <property type="match status" value="1"/>
</dbReference>
<sequence>MATRAVERTASLAGTWGECIAEFLGTMVLILFGDGCVASFALFTHVDPVPFAREWIVIILGWGLAVMLGIYVAGAISGAHINPAVTLALAARGKFPWNKVLPYWAAQMLGAFVAAAILYFVYQGAIVNATGAKNVADAVGGVFYTSPKPFVGPFGAFCDEFVGTALLVGLIFAIVDARNQPVQANLNPFIIGMLIVAIGASFGLNTGYAINPARDFGPRLWIAIVSGGASLNTYYTLVAIIAPLLGGVAGAFIYDFTIGKVLEARGLKKSGDVETLGEAVREPAVDDII</sequence>
<feature type="transmembrane region" description="Helical" evidence="8">
    <location>
        <begin position="55"/>
        <end position="79"/>
    </location>
</feature>
<evidence type="ECO:0000256" key="5">
    <source>
        <dbReference type="ARBA" id="ARBA00022989"/>
    </source>
</evidence>
<evidence type="ECO:0000313" key="9">
    <source>
        <dbReference type="EMBL" id="GHO95340.1"/>
    </source>
</evidence>
<gene>
    <name evidence="9" type="ORF">KSF_053880</name>
</gene>
<dbReference type="NCBIfam" id="TIGR00861">
    <property type="entry name" value="MIP"/>
    <property type="match status" value="1"/>
</dbReference>
<dbReference type="EMBL" id="BNJK01000001">
    <property type="protein sequence ID" value="GHO95340.1"/>
    <property type="molecule type" value="Genomic_DNA"/>
</dbReference>
<feature type="transmembrane region" description="Helical" evidence="8">
    <location>
        <begin position="20"/>
        <end position="43"/>
    </location>
</feature>
<dbReference type="PRINTS" id="PR00783">
    <property type="entry name" value="MINTRINSICP"/>
</dbReference>
<dbReference type="InterPro" id="IPR000425">
    <property type="entry name" value="MIP"/>
</dbReference>
<proteinExistence type="inferred from homology"/>
<dbReference type="Proteomes" id="UP000597444">
    <property type="component" value="Unassembled WGS sequence"/>
</dbReference>
<comment type="similarity">
    <text evidence="2 7">Belongs to the MIP/aquaporin (TC 1.A.8) family.</text>
</comment>
<feature type="transmembrane region" description="Helical" evidence="8">
    <location>
        <begin position="234"/>
        <end position="256"/>
    </location>
</feature>
<comment type="subcellular location">
    <subcellularLocation>
        <location evidence="1">Membrane</location>
        <topology evidence="1">Multi-pass membrane protein</topology>
    </subcellularLocation>
</comment>
<evidence type="ECO:0000256" key="1">
    <source>
        <dbReference type="ARBA" id="ARBA00004141"/>
    </source>
</evidence>
<evidence type="ECO:0000256" key="4">
    <source>
        <dbReference type="ARBA" id="ARBA00022692"/>
    </source>
</evidence>
<protein>
    <submittedName>
        <fullName evidence="9">Aquaporin</fullName>
    </submittedName>
</protein>
<reference evidence="9" key="1">
    <citation type="submission" date="2020-10" db="EMBL/GenBank/DDBJ databases">
        <title>Taxonomic study of unclassified bacteria belonging to the class Ktedonobacteria.</title>
        <authorList>
            <person name="Yabe S."/>
            <person name="Wang C.M."/>
            <person name="Zheng Y."/>
            <person name="Sakai Y."/>
            <person name="Cavaletti L."/>
            <person name="Monciardini P."/>
            <person name="Donadio S."/>
        </authorList>
    </citation>
    <scope>NUCLEOTIDE SEQUENCE</scope>
    <source>
        <strain evidence="9">ID150040</strain>
    </source>
</reference>
<dbReference type="RefSeq" id="WP_220206025.1">
    <property type="nucleotide sequence ID" value="NZ_BNJK01000001.1"/>
</dbReference>
<keyword evidence="6 8" id="KW-0472">Membrane</keyword>
<feature type="transmembrane region" description="Helical" evidence="8">
    <location>
        <begin position="154"/>
        <end position="177"/>
    </location>
</feature>
<organism evidence="9 10">
    <name type="scientific">Reticulibacter mediterranei</name>
    <dbReference type="NCBI Taxonomy" id="2778369"/>
    <lineage>
        <taxon>Bacteria</taxon>
        <taxon>Bacillati</taxon>
        <taxon>Chloroflexota</taxon>
        <taxon>Ktedonobacteria</taxon>
        <taxon>Ktedonobacterales</taxon>
        <taxon>Reticulibacteraceae</taxon>
        <taxon>Reticulibacter</taxon>
    </lineage>
</organism>
<feature type="transmembrane region" description="Helical" evidence="8">
    <location>
        <begin position="100"/>
        <end position="122"/>
    </location>
</feature>
<accession>A0A8J3IR29</accession>
<keyword evidence="10" id="KW-1185">Reference proteome</keyword>